<evidence type="ECO:0000313" key="2">
    <source>
        <dbReference type="EMBL" id="KLU84824.1"/>
    </source>
</evidence>
<evidence type="ECO:0000256" key="1">
    <source>
        <dbReference type="SAM" id="MobiDB-lite"/>
    </source>
</evidence>
<evidence type="ECO:0000313" key="4">
    <source>
        <dbReference type="Proteomes" id="UP000011715"/>
    </source>
</evidence>
<dbReference type="AlphaFoldDB" id="A0A0C4DV58"/>
<protein>
    <submittedName>
        <fullName evidence="2 3">Uncharacterized protein</fullName>
    </submittedName>
</protein>
<reference evidence="3" key="5">
    <citation type="submission" date="2015-06" db="UniProtKB">
        <authorList>
            <consortium name="EnsemblFungi"/>
        </authorList>
    </citation>
    <scope>IDENTIFICATION</scope>
    <source>
        <strain evidence="3">ATCC 64411</strain>
    </source>
</reference>
<feature type="region of interest" description="Disordered" evidence="1">
    <location>
        <begin position="1"/>
        <end position="71"/>
    </location>
</feature>
<evidence type="ECO:0000313" key="3">
    <source>
        <dbReference type="EnsemblFungi" id="MAPG_03859T0"/>
    </source>
</evidence>
<reference evidence="4" key="1">
    <citation type="submission" date="2010-05" db="EMBL/GenBank/DDBJ databases">
        <title>The genome sequence of Magnaporthe poae strain ATCC 64411.</title>
        <authorList>
            <person name="Ma L.-J."/>
            <person name="Dead R."/>
            <person name="Young S."/>
            <person name="Zeng Q."/>
            <person name="Koehrsen M."/>
            <person name="Alvarado L."/>
            <person name="Berlin A."/>
            <person name="Chapman S.B."/>
            <person name="Chen Z."/>
            <person name="Freedman E."/>
            <person name="Gellesch M."/>
            <person name="Goldberg J."/>
            <person name="Griggs A."/>
            <person name="Gujja S."/>
            <person name="Heilman E.R."/>
            <person name="Heiman D."/>
            <person name="Hepburn T."/>
            <person name="Howarth C."/>
            <person name="Jen D."/>
            <person name="Larson L."/>
            <person name="Mehta T."/>
            <person name="Neiman D."/>
            <person name="Pearson M."/>
            <person name="Roberts A."/>
            <person name="Saif S."/>
            <person name="Shea T."/>
            <person name="Shenoy N."/>
            <person name="Sisk P."/>
            <person name="Stolte C."/>
            <person name="Sykes S."/>
            <person name="Walk T."/>
            <person name="White J."/>
            <person name="Yandava C."/>
            <person name="Haas B."/>
            <person name="Nusbaum C."/>
            <person name="Birren B."/>
        </authorList>
    </citation>
    <scope>NUCLEOTIDE SEQUENCE [LARGE SCALE GENOMIC DNA]</scope>
    <source>
        <strain evidence="4">ATCC 64411 / 73-15</strain>
    </source>
</reference>
<organism evidence="3 4">
    <name type="scientific">Magnaporthiopsis poae (strain ATCC 64411 / 73-15)</name>
    <name type="common">Kentucky bluegrass fungus</name>
    <name type="synonym">Magnaporthe poae</name>
    <dbReference type="NCBI Taxonomy" id="644358"/>
    <lineage>
        <taxon>Eukaryota</taxon>
        <taxon>Fungi</taxon>
        <taxon>Dikarya</taxon>
        <taxon>Ascomycota</taxon>
        <taxon>Pezizomycotina</taxon>
        <taxon>Sordariomycetes</taxon>
        <taxon>Sordariomycetidae</taxon>
        <taxon>Magnaporthales</taxon>
        <taxon>Magnaporthaceae</taxon>
        <taxon>Magnaporthiopsis</taxon>
    </lineage>
</organism>
<name>A0A0C4DV58_MAGP6</name>
<reference evidence="3" key="4">
    <citation type="journal article" date="2015" name="G3 (Bethesda)">
        <title>Genome sequences of three phytopathogenic species of the Magnaporthaceae family of fungi.</title>
        <authorList>
            <person name="Okagaki L.H."/>
            <person name="Nunes C.C."/>
            <person name="Sailsbery J."/>
            <person name="Clay B."/>
            <person name="Brown D."/>
            <person name="John T."/>
            <person name="Oh Y."/>
            <person name="Young N."/>
            <person name="Fitzgerald M."/>
            <person name="Haas B.J."/>
            <person name="Zeng Q."/>
            <person name="Young S."/>
            <person name="Adiconis X."/>
            <person name="Fan L."/>
            <person name="Levin J.Z."/>
            <person name="Mitchell T.K."/>
            <person name="Okubara P.A."/>
            <person name="Farman M.L."/>
            <person name="Kohn L.M."/>
            <person name="Birren B."/>
            <person name="Ma L.-J."/>
            <person name="Dean R.A."/>
        </authorList>
    </citation>
    <scope>NUCLEOTIDE SEQUENCE</scope>
    <source>
        <strain evidence="3">ATCC 64411 / 73-15</strain>
    </source>
</reference>
<keyword evidence="4" id="KW-1185">Reference proteome</keyword>
<dbReference type="Proteomes" id="UP000011715">
    <property type="component" value="Unassembled WGS sequence"/>
</dbReference>
<proteinExistence type="predicted"/>
<reference evidence="2" key="2">
    <citation type="submission" date="2010-05" db="EMBL/GenBank/DDBJ databases">
        <title>The Genome Sequence of Magnaporthe poae strain ATCC 64411.</title>
        <authorList>
            <consortium name="The Broad Institute Genome Sequencing Platform"/>
            <consortium name="Broad Institute Genome Sequencing Center for Infectious Disease"/>
            <person name="Ma L.-J."/>
            <person name="Dead R."/>
            <person name="Young S."/>
            <person name="Zeng Q."/>
            <person name="Koehrsen M."/>
            <person name="Alvarado L."/>
            <person name="Berlin A."/>
            <person name="Chapman S.B."/>
            <person name="Chen Z."/>
            <person name="Freedman E."/>
            <person name="Gellesch M."/>
            <person name="Goldberg J."/>
            <person name="Griggs A."/>
            <person name="Gujja S."/>
            <person name="Heilman E.R."/>
            <person name="Heiman D."/>
            <person name="Hepburn T."/>
            <person name="Howarth C."/>
            <person name="Jen D."/>
            <person name="Larson L."/>
            <person name="Mehta T."/>
            <person name="Neiman D."/>
            <person name="Pearson M."/>
            <person name="Roberts A."/>
            <person name="Saif S."/>
            <person name="Shea T."/>
            <person name="Shenoy N."/>
            <person name="Sisk P."/>
            <person name="Stolte C."/>
            <person name="Sykes S."/>
            <person name="Walk T."/>
            <person name="White J."/>
            <person name="Yandava C."/>
            <person name="Haas B."/>
            <person name="Nusbaum C."/>
            <person name="Birren B."/>
        </authorList>
    </citation>
    <scope>NUCLEOTIDE SEQUENCE</scope>
    <source>
        <strain evidence="2">ATCC 64411</strain>
    </source>
</reference>
<dbReference type="EMBL" id="GL876968">
    <property type="protein sequence ID" value="KLU84824.1"/>
    <property type="molecule type" value="Genomic_DNA"/>
</dbReference>
<dbReference type="EMBL" id="ADBL01000911">
    <property type="status" value="NOT_ANNOTATED_CDS"/>
    <property type="molecule type" value="Genomic_DNA"/>
</dbReference>
<accession>A0A0C4DV58</accession>
<dbReference type="EnsemblFungi" id="MAPG_03859T0">
    <property type="protein sequence ID" value="MAPG_03859T0"/>
    <property type="gene ID" value="MAPG_03859"/>
</dbReference>
<dbReference type="VEuPathDB" id="FungiDB:MAPG_03859"/>
<gene>
    <name evidence="2" type="ORF">MAPG_03859</name>
</gene>
<reference evidence="2" key="3">
    <citation type="submission" date="2011-03" db="EMBL/GenBank/DDBJ databases">
        <title>Annotation of Magnaporthe poae ATCC 64411.</title>
        <authorList>
            <person name="Ma L.-J."/>
            <person name="Dead R."/>
            <person name="Young S.K."/>
            <person name="Zeng Q."/>
            <person name="Gargeya S."/>
            <person name="Fitzgerald M."/>
            <person name="Haas B."/>
            <person name="Abouelleil A."/>
            <person name="Alvarado L."/>
            <person name="Arachchi H.M."/>
            <person name="Berlin A."/>
            <person name="Brown A."/>
            <person name="Chapman S.B."/>
            <person name="Chen Z."/>
            <person name="Dunbar C."/>
            <person name="Freedman E."/>
            <person name="Gearin G."/>
            <person name="Gellesch M."/>
            <person name="Goldberg J."/>
            <person name="Griggs A."/>
            <person name="Gujja S."/>
            <person name="Heiman D."/>
            <person name="Howarth C."/>
            <person name="Larson L."/>
            <person name="Lui A."/>
            <person name="MacDonald P.J.P."/>
            <person name="Mehta T."/>
            <person name="Montmayeur A."/>
            <person name="Murphy C."/>
            <person name="Neiman D."/>
            <person name="Pearson M."/>
            <person name="Priest M."/>
            <person name="Roberts A."/>
            <person name="Saif S."/>
            <person name="Shea T."/>
            <person name="Shenoy N."/>
            <person name="Sisk P."/>
            <person name="Stolte C."/>
            <person name="Sykes S."/>
            <person name="Yandava C."/>
            <person name="Wortman J."/>
            <person name="Nusbaum C."/>
            <person name="Birren B."/>
        </authorList>
    </citation>
    <scope>NUCLEOTIDE SEQUENCE</scope>
    <source>
        <strain evidence="2">ATCC 64411</strain>
    </source>
</reference>
<sequence length="238" mass="26384">MTSLGDVVDANAPDQGSKKNESKGWEAPTRTRTRTRAGRSVQPSLPAGLLGLQGSARVAPRSVRKPDSTGLVGKATWWQPSAWAEARVTSLDAVKRQGKVLRHVSGLRGEASIRRNDSCGKKKKKKKKKKKSGRRLILKPHGSRWWQDPGYAASMARLGGRTCSALFYEDMETRLKCTRPRNSPPVGWTDRQVAIFGPLRPAPRNEEGWWACRPLSLSPNGGFLGFCHGRDRVRQYEG</sequence>